<evidence type="ECO:0000313" key="3">
    <source>
        <dbReference type="Proteomes" id="UP001057455"/>
    </source>
</evidence>
<name>A0A9W5WVN7_BABOV</name>
<comment type="caution">
    <text evidence="2">The sequence shown here is derived from an EMBL/GenBank/DDBJ whole genome shotgun (WGS) entry which is preliminary data.</text>
</comment>
<dbReference type="InterPro" id="IPR013766">
    <property type="entry name" value="Thioredoxin_domain"/>
</dbReference>
<evidence type="ECO:0000313" key="2">
    <source>
        <dbReference type="EMBL" id="GFE55260.1"/>
    </source>
</evidence>
<dbReference type="EMBL" id="BLIY01000018">
    <property type="protein sequence ID" value="GFE55260.1"/>
    <property type="molecule type" value="Genomic_DNA"/>
</dbReference>
<dbReference type="InterPro" id="IPR036249">
    <property type="entry name" value="Thioredoxin-like_sf"/>
</dbReference>
<proteinExistence type="predicted"/>
<dbReference type="Pfam" id="PF00085">
    <property type="entry name" value="Thioredoxin"/>
    <property type="match status" value="1"/>
</dbReference>
<evidence type="ECO:0000259" key="1">
    <source>
        <dbReference type="Pfam" id="PF00085"/>
    </source>
</evidence>
<organism evidence="2 3">
    <name type="scientific">Babesia ovis</name>
    <dbReference type="NCBI Taxonomy" id="5869"/>
    <lineage>
        <taxon>Eukaryota</taxon>
        <taxon>Sar</taxon>
        <taxon>Alveolata</taxon>
        <taxon>Apicomplexa</taxon>
        <taxon>Aconoidasida</taxon>
        <taxon>Piroplasmida</taxon>
        <taxon>Babesiidae</taxon>
        <taxon>Babesia</taxon>
    </lineage>
</organism>
<feature type="domain" description="Thioredoxin" evidence="1">
    <location>
        <begin position="81"/>
        <end position="169"/>
    </location>
</feature>
<protein>
    <submittedName>
        <fullName evidence="2">Thioredoxin domain-containing protein</fullName>
    </submittedName>
</protein>
<keyword evidence="3" id="KW-1185">Reference proteome</keyword>
<dbReference type="Proteomes" id="UP001057455">
    <property type="component" value="Unassembled WGS sequence"/>
</dbReference>
<gene>
    <name evidence="2" type="ORF">BaOVIS_026640</name>
</gene>
<accession>A0A9W5WVN7</accession>
<dbReference type="Gene3D" id="3.40.30.10">
    <property type="entry name" value="Glutaredoxin"/>
    <property type="match status" value="1"/>
</dbReference>
<dbReference type="AlphaFoldDB" id="A0A9W5WVN7"/>
<reference evidence="2" key="1">
    <citation type="submission" date="2019-12" db="EMBL/GenBank/DDBJ databases">
        <title>Genome sequence of Babesia ovis.</title>
        <authorList>
            <person name="Yamagishi J."/>
            <person name="Sevinc F."/>
            <person name="Xuan X."/>
        </authorList>
    </citation>
    <scope>NUCLEOTIDE SEQUENCE</scope>
    <source>
        <strain evidence="2">Selcuk</strain>
    </source>
</reference>
<dbReference type="PANTHER" id="PTHR21148">
    <property type="entry name" value="THIOREDOXIN DOMAIN-CONTAINING PROTEIN 9"/>
    <property type="match status" value="1"/>
</dbReference>
<sequence>MGLSKEVLSFANTSYLLEAAQKKRLEEIKEHSAPVVDEFVAETAPKSYDDLESWRRERLAAIKKKRDNARHYLEEGHGSVEVVTDEKQVINICNSHKRVICHFYNDEFTRCKILQRHLGALAEKHLEVKFIMIEAAKSPFFTQKLQMQVLPTMISVLDGNIAHVFVGFEEFKGDKISLESLRAGLLKRGALTTECCDNLGDEYHSEDSD</sequence>
<dbReference type="OrthoDB" id="10257948at2759"/>
<dbReference type="SUPFAM" id="SSF52833">
    <property type="entry name" value="Thioredoxin-like"/>
    <property type="match status" value="1"/>
</dbReference>